<dbReference type="InterPro" id="IPR036390">
    <property type="entry name" value="WH_DNA-bd_sf"/>
</dbReference>
<evidence type="ECO:0000256" key="2">
    <source>
        <dbReference type="ARBA" id="ARBA00023015"/>
    </source>
</evidence>
<dbReference type="PANTHER" id="PTHR30346:SF28">
    <property type="entry name" value="HTH-TYPE TRANSCRIPTIONAL REGULATOR CYNR"/>
    <property type="match status" value="1"/>
</dbReference>
<reference evidence="6 7" key="1">
    <citation type="submission" date="2024-09" db="EMBL/GenBank/DDBJ databases">
        <authorList>
            <person name="Sun Q."/>
            <person name="Mori K."/>
        </authorList>
    </citation>
    <scope>NUCLEOTIDE SEQUENCE [LARGE SCALE GENOMIC DNA]</scope>
    <source>
        <strain evidence="6 7">JCM 3324</strain>
    </source>
</reference>
<comment type="similarity">
    <text evidence="1">Belongs to the LysR transcriptional regulatory family.</text>
</comment>
<evidence type="ECO:0000256" key="1">
    <source>
        <dbReference type="ARBA" id="ARBA00009437"/>
    </source>
</evidence>
<evidence type="ECO:0000256" key="3">
    <source>
        <dbReference type="ARBA" id="ARBA00023125"/>
    </source>
</evidence>
<gene>
    <name evidence="6" type="ORF">ACFFR3_24200</name>
</gene>
<dbReference type="InterPro" id="IPR000847">
    <property type="entry name" value="LysR_HTH_N"/>
</dbReference>
<keyword evidence="4" id="KW-0804">Transcription</keyword>
<dbReference type="Pfam" id="PF00126">
    <property type="entry name" value="HTH_1"/>
    <property type="match status" value="1"/>
</dbReference>
<keyword evidence="7" id="KW-1185">Reference proteome</keyword>
<evidence type="ECO:0000313" key="7">
    <source>
        <dbReference type="Proteomes" id="UP001589568"/>
    </source>
</evidence>
<dbReference type="Pfam" id="PF03466">
    <property type="entry name" value="LysR_substrate"/>
    <property type="match status" value="1"/>
</dbReference>
<keyword evidence="2" id="KW-0805">Transcription regulation</keyword>
<feature type="domain" description="HTH lysR-type" evidence="5">
    <location>
        <begin position="1"/>
        <end position="60"/>
    </location>
</feature>
<dbReference type="InterPro" id="IPR005119">
    <property type="entry name" value="LysR_subst-bd"/>
</dbReference>
<dbReference type="SUPFAM" id="SSF53850">
    <property type="entry name" value="Periplasmic binding protein-like II"/>
    <property type="match status" value="1"/>
</dbReference>
<dbReference type="InterPro" id="IPR036388">
    <property type="entry name" value="WH-like_DNA-bd_sf"/>
</dbReference>
<dbReference type="RefSeq" id="WP_345386672.1">
    <property type="nucleotide sequence ID" value="NZ_BAAAXS010000001.1"/>
</dbReference>
<dbReference type="PANTHER" id="PTHR30346">
    <property type="entry name" value="TRANSCRIPTIONAL DUAL REGULATOR HCAR-RELATED"/>
    <property type="match status" value="1"/>
</dbReference>
<evidence type="ECO:0000313" key="6">
    <source>
        <dbReference type="EMBL" id="MFB9472616.1"/>
    </source>
</evidence>
<organism evidence="6 7">
    <name type="scientific">Nonomuraea salmonea</name>
    <dbReference type="NCBI Taxonomy" id="46181"/>
    <lineage>
        <taxon>Bacteria</taxon>
        <taxon>Bacillati</taxon>
        <taxon>Actinomycetota</taxon>
        <taxon>Actinomycetes</taxon>
        <taxon>Streptosporangiales</taxon>
        <taxon>Streptosporangiaceae</taxon>
        <taxon>Nonomuraea</taxon>
    </lineage>
</organism>
<keyword evidence="3" id="KW-0238">DNA-binding</keyword>
<dbReference type="Gene3D" id="3.40.190.10">
    <property type="entry name" value="Periplasmic binding protein-like II"/>
    <property type="match status" value="2"/>
</dbReference>
<dbReference type="Gene3D" id="1.10.10.10">
    <property type="entry name" value="Winged helix-like DNA-binding domain superfamily/Winged helix DNA-binding domain"/>
    <property type="match status" value="1"/>
</dbReference>
<name>A0ABV5NQM7_9ACTN</name>
<evidence type="ECO:0000259" key="5">
    <source>
        <dbReference type="PROSITE" id="PS50931"/>
    </source>
</evidence>
<dbReference type="PROSITE" id="PS50931">
    <property type="entry name" value="HTH_LYSR"/>
    <property type="match status" value="1"/>
</dbReference>
<comment type="caution">
    <text evidence="6">The sequence shown here is derived from an EMBL/GenBank/DDBJ whole genome shotgun (WGS) entry which is preliminary data.</text>
</comment>
<proteinExistence type="inferred from homology"/>
<sequence>MDVQLRQLRAFVAVVDEGTFTDAAILLGVSQAAVSRSVAALETTLGTRLLDRSNQRVTLTGAGGRIVTRARRVLDEVDRLERIAQEARPELRVGYAYAALGKHTRHLMKAWAVAHPAVPLMFVQSNTPTAGLSEGIADIAVIRRTLADERFDMASVGCEARYAAVDTEHPLARRRSVRLEQLTRYTVAIDKRSGTTTPELWPATMRPQTRTVDGVDEWLTVIAGGQAIGVTAEATANQNPRPGVAYRLVTDAPRIDVRLAWWRDDPPPCLDTLLAMIRELYSAAPPGLPRQRVPMVVPPRARGRH</sequence>
<protein>
    <submittedName>
        <fullName evidence="6">LysR family transcriptional regulator</fullName>
    </submittedName>
</protein>
<evidence type="ECO:0000256" key="4">
    <source>
        <dbReference type="ARBA" id="ARBA00023163"/>
    </source>
</evidence>
<accession>A0ABV5NQM7</accession>
<dbReference type="PRINTS" id="PR00039">
    <property type="entry name" value="HTHLYSR"/>
</dbReference>
<dbReference type="SUPFAM" id="SSF46785">
    <property type="entry name" value="Winged helix' DNA-binding domain"/>
    <property type="match status" value="1"/>
</dbReference>
<dbReference type="Proteomes" id="UP001589568">
    <property type="component" value="Unassembled WGS sequence"/>
</dbReference>
<dbReference type="EMBL" id="JBHMCF010000029">
    <property type="protein sequence ID" value="MFB9472616.1"/>
    <property type="molecule type" value="Genomic_DNA"/>
</dbReference>